<evidence type="ECO:0000313" key="7">
    <source>
        <dbReference type="Proteomes" id="UP000013782"/>
    </source>
</evidence>
<accession>R2QF93</accession>
<comment type="cofactor">
    <cofactor evidence="1">
        <name>Mg(2+)</name>
        <dbReference type="ChEBI" id="CHEBI:18420"/>
    </cofactor>
</comment>
<keyword evidence="4" id="KW-0460">Magnesium</keyword>
<dbReference type="Proteomes" id="UP000013782">
    <property type="component" value="Unassembled WGS sequence"/>
</dbReference>
<dbReference type="AlphaFoldDB" id="R2QF93"/>
<organism evidence="6 7">
    <name type="scientific">Enterococcus pallens ATCC BAA-351</name>
    <dbReference type="NCBI Taxonomy" id="1158607"/>
    <lineage>
        <taxon>Bacteria</taxon>
        <taxon>Bacillati</taxon>
        <taxon>Bacillota</taxon>
        <taxon>Bacilli</taxon>
        <taxon>Lactobacillales</taxon>
        <taxon>Enterococcaceae</taxon>
        <taxon>Enterococcus</taxon>
    </lineage>
</organism>
<dbReference type="Gene3D" id="3.20.20.370">
    <property type="entry name" value="Glycoside hydrolase/deacetylase"/>
    <property type="match status" value="1"/>
</dbReference>
<dbReference type="HOGENOM" id="CLU_1044861_0_0_9"/>
<evidence type="ECO:0000256" key="4">
    <source>
        <dbReference type="ARBA" id="ARBA00022842"/>
    </source>
</evidence>
<keyword evidence="5" id="KW-0119">Carbohydrate metabolism</keyword>
<keyword evidence="3" id="KW-0378">Hydrolase</keyword>
<dbReference type="GO" id="GO:0005975">
    <property type="term" value="P:carbohydrate metabolic process"/>
    <property type="evidence" value="ECO:0007669"/>
    <property type="project" value="InterPro"/>
</dbReference>
<dbReference type="InterPro" id="IPR011330">
    <property type="entry name" value="Glyco_hydro/deAcase_b/a-brl"/>
</dbReference>
<dbReference type="PATRIC" id="fig|1158607.3.peg.2571"/>
<evidence type="ECO:0000256" key="5">
    <source>
        <dbReference type="ARBA" id="ARBA00023277"/>
    </source>
</evidence>
<dbReference type="Pfam" id="PF04794">
    <property type="entry name" value="YdjC"/>
    <property type="match status" value="1"/>
</dbReference>
<dbReference type="GO" id="GO:0019213">
    <property type="term" value="F:deacetylase activity"/>
    <property type="evidence" value="ECO:0007669"/>
    <property type="project" value="TreeGrafter"/>
</dbReference>
<dbReference type="SUPFAM" id="SSF88713">
    <property type="entry name" value="Glycoside hydrolase/deacetylase"/>
    <property type="match status" value="1"/>
</dbReference>
<evidence type="ECO:0000313" key="6">
    <source>
        <dbReference type="EMBL" id="EOH93893.1"/>
    </source>
</evidence>
<dbReference type="OrthoDB" id="9774177at2"/>
<keyword evidence="2" id="KW-0479">Metal-binding</keyword>
<dbReference type="eggNOG" id="COG3394">
    <property type="taxonomic scope" value="Bacteria"/>
</dbReference>
<keyword evidence="7" id="KW-1185">Reference proteome</keyword>
<evidence type="ECO:0008006" key="8">
    <source>
        <dbReference type="Google" id="ProtNLM"/>
    </source>
</evidence>
<dbReference type="PANTHER" id="PTHR31609">
    <property type="entry name" value="YDJC DEACETYLASE FAMILY MEMBER"/>
    <property type="match status" value="1"/>
</dbReference>
<evidence type="ECO:0000256" key="2">
    <source>
        <dbReference type="ARBA" id="ARBA00022723"/>
    </source>
</evidence>
<gene>
    <name evidence="6" type="ORF">UAU_02589</name>
</gene>
<dbReference type="PANTHER" id="PTHR31609:SF1">
    <property type="entry name" value="CARBOHYDRATE DEACETYLASE"/>
    <property type="match status" value="1"/>
</dbReference>
<reference evidence="6 7" key="1">
    <citation type="submission" date="2013-02" db="EMBL/GenBank/DDBJ databases">
        <title>The Genome Sequence of Enterococcus pallens BAA-351.</title>
        <authorList>
            <consortium name="The Broad Institute Genome Sequencing Platform"/>
            <consortium name="The Broad Institute Genome Sequencing Center for Infectious Disease"/>
            <person name="Earl A.M."/>
            <person name="Gilmore M.S."/>
            <person name="Lebreton F."/>
            <person name="Walker B."/>
            <person name="Young S.K."/>
            <person name="Zeng Q."/>
            <person name="Gargeya S."/>
            <person name="Fitzgerald M."/>
            <person name="Haas B."/>
            <person name="Abouelleil A."/>
            <person name="Alvarado L."/>
            <person name="Arachchi H.M."/>
            <person name="Berlin A.M."/>
            <person name="Chapman S.B."/>
            <person name="Dewar J."/>
            <person name="Goldberg J."/>
            <person name="Griggs A."/>
            <person name="Gujja S."/>
            <person name="Hansen M."/>
            <person name="Howarth C."/>
            <person name="Imamovic A."/>
            <person name="Larimer J."/>
            <person name="McCowan C."/>
            <person name="Murphy C."/>
            <person name="Neiman D."/>
            <person name="Pearson M."/>
            <person name="Priest M."/>
            <person name="Roberts A."/>
            <person name="Saif S."/>
            <person name="Shea T."/>
            <person name="Sisk P."/>
            <person name="Sykes S."/>
            <person name="Wortman J."/>
            <person name="Nusbaum C."/>
            <person name="Birren B."/>
        </authorList>
    </citation>
    <scope>NUCLEOTIDE SEQUENCE [LARGE SCALE GENOMIC DNA]</scope>
    <source>
        <strain evidence="6 7">ATCC BAA-351</strain>
    </source>
</reference>
<dbReference type="GO" id="GO:0016787">
    <property type="term" value="F:hydrolase activity"/>
    <property type="evidence" value="ECO:0007669"/>
    <property type="project" value="UniProtKB-KW"/>
</dbReference>
<evidence type="ECO:0000256" key="3">
    <source>
        <dbReference type="ARBA" id="ARBA00022801"/>
    </source>
</evidence>
<dbReference type="EMBL" id="AJAQ01000016">
    <property type="protein sequence ID" value="EOH93893.1"/>
    <property type="molecule type" value="Genomic_DNA"/>
</dbReference>
<proteinExistence type="predicted"/>
<sequence length="254" mass="29374">MRIIVNADDFGLSHEANLGIRLAMEKGICTQTSVVTNSNYFDEAVAIAKEDGFMDKVGLHINLFEGTPLSAKIKKLKHYCYYDSFRYQPPLWTAWFRLFQEELTEELEAQIRKYRAAGFTLYNIDSHHCAFYDFSVLQALLPLLEKYGFKTMRGLGASFNTGNLLRNVYIRRWQHRFNQTQLQTVPYTSSIATYRKNADSLEEKTVAEIYCHPVLIGDYLIDNFTGGTHLEADLQGLLLEQQELITTKEIEMRR</sequence>
<dbReference type="GO" id="GO:0046872">
    <property type="term" value="F:metal ion binding"/>
    <property type="evidence" value="ECO:0007669"/>
    <property type="project" value="UniProtKB-KW"/>
</dbReference>
<name>R2QF93_9ENTE</name>
<dbReference type="RefSeq" id="WP_010757579.1">
    <property type="nucleotide sequence ID" value="NZ_ASWD01000001.1"/>
</dbReference>
<evidence type="ECO:0000256" key="1">
    <source>
        <dbReference type="ARBA" id="ARBA00001946"/>
    </source>
</evidence>
<protein>
    <recommendedName>
        <fullName evidence="8">ChbG/HpnK family deacetylase</fullName>
    </recommendedName>
</protein>
<dbReference type="STRING" id="160454.RV10_GL002339"/>
<comment type="caution">
    <text evidence="6">The sequence shown here is derived from an EMBL/GenBank/DDBJ whole genome shotgun (WGS) entry which is preliminary data.</text>
</comment>
<dbReference type="InterPro" id="IPR006879">
    <property type="entry name" value="YdjC-like"/>
</dbReference>